<dbReference type="OrthoDB" id="9790710at2"/>
<dbReference type="EMBL" id="SWJZ01000138">
    <property type="protein sequence ID" value="TKD13431.1"/>
    <property type="molecule type" value="Genomic_DNA"/>
</dbReference>
<dbReference type="Pfam" id="PF13439">
    <property type="entry name" value="Glyco_transf_4"/>
    <property type="match status" value="1"/>
</dbReference>
<keyword evidence="1" id="KW-0812">Transmembrane</keyword>
<proteinExistence type="predicted"/>
<feature type="domain" description="Glycosyltransferase subfamily 4-like N-terminal" evidence="3">
    <location>
        <begin position="60"/>
        <end position="219"/>
    </location>
</feature>
<dbReference type="SUPFAM" id="SSF53756">
    <property type="entry name" value="UDP-Glycosyltransferase/glycogen phosphorylase"/>
    <property type="match status" value="1"/>
</dbReference>
<dbReference type="AlphaFoldDB" id="A0A4U1JKV4"/>
<evidence type="ECO:0000259" key="3">
    <source>
        <dbReference type="Pfam" id="PF13439"/>
    </source>
</evidence>
<organism evidence="4 5">
    <name type="scientific">Rhodobacter capsulatus</name>
    <name type="common">Rhodopseudomonas capsulata</name>
    <dbReference type="NCBI Taxonomy" id="1061"/>
    <lineage>
        <taxon>Bacteria</taxon>
        <taxon>Pseudomonadati</taxon>
        <taxon>Pseudomonadota</taxon>
        <taxon>Alphaproteobacteria</taxon>
        <taxon>Rhodobacterales</taxon>
        <taxon>Rhodobacter group</taxon>
        <taxon>Rhodobacter</taxon>
    </lineage>
</organism>
<keyword evidence="1" id="KW-1133">Transmembrane helix</keyword>
<dbReference type="Pfam" id="PF00534">
    <property type="entry name" value="Glycos_transf_1"/>
    <property type="match status" value="1"/>
</dbReference>
<keyword evidence="1" id="KW-0472">Membrane</keyword>
<dbReference type="CDD" id="cd03808">
    <property type="entry name" value="GT4_CapM-like"/>
    <property type="match status" value="1"/>
</dbReference>
<name>A0A4U1JKV4_RHOCA</name>
<evidence type="ECO:0000256" key="1">
    <source>
        <dbReference type="SAM" id="Phobius"/>
    </source>
</evidence>
<dbReference type="InterPro" id="IPR001296">
    <property type="entry name" value="Glyco_trans_1"/>
</dbReference>
<evidence type="ECO:0000313" key="5">
    <source>
        <dbReference type="Proteomes" id="UP000310597"/>
    </source>
</evidence>
<feature type="domain" description="Glycosyl transferase family 1" evidence="2">
    <location>
        <begin position="248"/>
        <end position="389"/>
    </location>
</feature>
<dbReference type="GO" id="GO:0016757">
    <property type="term" value="F:glycosyltransferase activity"/>
    <property type="evidence" value="ECO:0007669"/>
    <property type="project" value="InterPro"/>
</dbReference>
<accession>A0A4U1JKV4</accession>
<dbReference type="PANTHER" id="PTHR12526">
    <property type="entry name" value="GLYCOSYLTRANSFERASE"/>
    <property type="match status" value="1"/>
</dbReference>
<dbReference type="PANTHER" id="PTHR12526:SF638">
    <property type="entry name" value="SPORE COAT PROTEIN SA"/>
    <property type="match status" value="1"/>
</dbReference>
<dbReference type="Proteomes" id="UP000310597">
    <property type="component" value="Unassembled WGS sequence"/>
</dbReference>
<protein>
    <submittedName>
        <fullName evidence="4">Glycosyltransferase family 4 protein</fullName>
    </submittedName>
</protein>
<evidence type="ECO:0000259" key="2">
    <source>
        <dbReference type="Pfam" id="PF00534"/>
    </source>
</evidence>
<keyword evidence="4" id="KW-0808">Transferase</keyword>
<dbReference type="InterPro" id="IPR028098">
    <property type="entry name" value="Glyco_trans_4-like_N"/>
</dbReference>
<sequence length="437" mass="46983">MQPCGVERAAVRCAKLLTLRRRDRAVVCFIPAFVVWSFALSKVVLVCNTDGALANFRAPLIRALVAAGHDVVTISGSGGYIETLRAMGARPIVVEFSRHSASPLRNFGLFCDLLRIVRQERPDVVHSFTHKAVIFGSLAAGLARVPKIVATVTGLGTVFIRSDVKHRVLRQLLVWQYRFLLPSRVAVLFQNPDDKQDLETLGAIAPGRGIVTAGSGIDLNEFPLPDATAIETARARLAAEIGMDLGGRIVALFPARGVPEKGFSEFYAAAQSLTRDFADRFAFVHMGLIDTAASGALSAAEVAQYAGVHGVHFIGHKTDPGAYMQAADVVVLPSYREGVPRSLIEALAFGKCVVTTDVPGCRETVKDGWNGYLCAVRSASSLAAALARIDTDFLALAAPRSRQFCEEKFDVRKLNALTFGLYGLPPPADPSLARAQV</sequence>
<feature type="transmembrane region" description="Helical" evidence="1">
    <location>
        <begin position="25"/>
        <end position="45"/>
    </location>
</feature>
<gene>
    <name evidence="4" type="ORF">FBT96_19605</name>
</gene>
<comment type="caution">
    <text evidence="4">The sequence shown here is derived from an EMBL/GenBank/DDBJ whole genome shotgun (WGS) entry which is preliminary data.</text>
</comment>
<evidence type="ECO:0000313" key="4">
    <source>
        <dbReference type="EMBL" id="TKD13431.1"/>
    </source>
</evidence>
<reference evidence="4 5" key="1">
    <citation type="submission" date="2019-04" db="EMBL/GenBank/DDBJ databases">
        <title>Draft Whole-Genome sequence of the purple photosynthetic bacterium Rhodobacter capsulatus SP108 with an indigenous class A beta-lactamase.</title>
        <authorList>
            <person name="Robertson S."/>
            <person name="Meyer T.E."/>
            <person name="Kyndt J.A."/>
        </authorList>
    </citation>
    <scope>NUCLEOTIDE SEQUENCE [LARGE SCALE GENOMIC DNA]</scope>
    <source>
        <strain evidence="4 5">SP108</strain>
    </source>
</reference>
<dbReference type="Gene3D" id="3.40.50.2000">
    <property type="entry name" value="Glycogen Phosphorylase B"/>
    <property type="match status" value="2"/>
</dbReference>